<evidence type="ECO:0000256" key="4">
    <source>
        <dbReference type="ARBA" id="ARBA00022490"/>
    </source>
</evidence>
<name>A0A6P8HD53_ACTTE</name>
<dbReference type="InterPro" id="IPR039842">
    <property type="entry name" value="TBC1D7"/>
</dbReference>
<dbReference type="OrthoDB" id="18718at2759"/>
<accession>A0A6P8HD53</accession>
<dbReference type="AlphaFoldDB" id="A0A6P8HD53"/>
<dbReference type="Proteomes" id="UP000515163">
    <property type="component" value="Unplaced"/>
</dbReference>
<dbReference type="GO" id="GO:0005096">
    <property type="term" value="F:GTPase activator activity"/>
    <property type="evidence" value="ECO:0007669"/>
    <property type="project" value="UniProtKB-KW"/>
</dbReference>
<evidence type="ECO:0000313" key="8">
    <source>
        <dbReference type="RefSeq" id="XP_031550475.1"/>
    </source>
</evidence>
<keyword evidence="5" id="KW-0472">Membrane</keyword>
<dbReference type="InterPro" id="IPR043039">
    <property type="entry name" value="TBC1D7_dom2"/>
</dbReference>
<gene>
    <name evidence="8" type="primary">LOC116287909</name>
</gene>
<dbReference type="SUPFAM" id="SSF47923">
    <property type="entry name" value="Ypt/Rab-GAP domain of gyp1p"/>
    <property type="match status" value="1"/>
</dbReference>
<dbReference type="Gene3D" id="1.10.8.680">
    <property type="entry name" value="Ypt/Rab-GAP domain of gyp1p, domain 2"/>
    <property type="match status" value="1"/>
</dbReference>
<dbReference type="PANTHER" id="PTHR13530:SF3">
    <property type="entry name" value="TBC1 DOMAIN FAMILY MEMBER 7"/>
    <property type="match status" value="1"/>
</dbReference>
<proteinExistence type="predicted"/>
<keyword evidence="7" id="KW-1185">Reference proteome</keyword>
<evidence type="ECO:0000256" key="2">
    <source>
        <dbReference type="ARBA" id="ARBA00004541"/>
    </source>
</evidence>
<keyword evidence="6" id="KW-0968">Cytoplasmic vesicle</keyword>
<dbReference type="Gene3D" id="1.10.10.750">
    <property type="entry name" value="Ypt/Rab-GAP domain of gyp1p, domain 1"/>
    <property type="match status" value="1"/>
</dbReference>
<dbReference type="GO" id="GO:0031410">
    <property type="term" value="C:cytoplasmic vesicle"/>
    <property type="evidence" value="ECO:0007669"/>
    <property type="project" value="UniProtKB-SubCell"/>
</dbReference>
<keyword evidence="4" id="KW-0963">Cytoplasm</keyword>
<dbReference type="KEGG" id="aten:116287909"/>
<evidence type="ECO:0000256" key="1">
    <source>
        <dbReference type="ARBA" id="ARBA00004308"/>
    </source>
</evidence>
<dbReference type="GO" id="GO:0012505">
    <property type="term" value="C:endomembrane system"/>
    <property type="evidence" value="ECO:0007669"/>
    <property type="project" value="UniProtKB-SubCell"/>
</dbReference>
<evidence type="ECO:0000256" key="3">
    <source>
        <dbReference type="ARBA" id="ARBA00022468"/>
    </source>
</evidence>
<keyword evidence="3" id="KW-0343">GTPase activation</keyword>
<protein>
    <submittedName>
        <fullName evidence="8">TBC1 domain family member 7-like</fullName>
    </submittedName>
</protein>
<dbReference type="InterPro" id="IPR035969">
    <property type="entry name" value="Rab-GAP_TBC_sf"/>
</dbReference>
<dbReference type="RefSeq" id="XP_031550475.1">
    <property type="nucleotide sequence ID" value="XM_031694615.1"/>
</dbReference>
<dbReference type="GeneID" id="116287909"/>
<sequence length="212" mass="25000">MADGRNFRSFYYDTLGLKNVEQKKALEILLNSEEIDVSRVATFSSKFSLPAVYRSHVWKILLGITPPFQQAHSYVSQQRIEQYQDLYHALVTIKQIDTDDQENHAELVTKLFMMQEGLFRLINIPKSQQRKLDILHTVVNVFVDMFEDPVDLYWLSVKFVEIQENFISHWEKLVKMIQNCVQAEDNTLWEHINSFNGFEHLPYQSLVQWKAA</sequence>
<evidence type="ECO:0000256" key="6">
    <source>
        <dbReference type="ARBA" id="ARBA00023329"/>
    </source>
</evidence>
<evidence type="ECO:0000313" key="7">
    <source>
        <dbReference type="Proteomes" id="UP000515163"/>
    </source>
</evidence>
<dbReference type="PANTHER" id="PTHR13530">
    <property type="entry name" value="TBC1 DOMAIN FAMILY MEMBER 7"/>
    <property type="match status" value="1"/>
</dbReference>
<reference evidence="8" key="1">
    <citation type="submission" date="2025-08" db="UniProtKB">
        <authorList>
            <consortium name="RefSeq"/>
        </authorList>
    </citation>
    <scope>IDENTIFICATION</scope>
    <source>
        <tissue evidence="8">Tentacle</tissue>
    </source>
</reference>
<organism evidence="7 8">
    <name type="scientific">Actinia tenebrosa</name>
    <name type="common">Australian red waratah sea anemone</name>
    <dbReference type="NCBI Taxonomy" id="6105"/>
    <lineage>
        <taxon>Eukaryota</taxon>
        <taxon>Metazoa</taxon>
        <taxon>Cnidaria</taxon>
        <taxon>Anthozoa</taxon>
        <taxon>Hexacorallia</taxon>
        <taxon>Actiniaria</taxon>
        <taxon>Actiniidae</taxon>
        <taxon>Actinia</taxon>
    </lineage>
</organism>
<evidence type="ECO:0000256" key="5">
    <source>
        <dbReference type="ARBA" id="ARBA00023136"/>
    </source>
</evidence>
<dbReference type="InParanoid" id="A0A6P8HD53"/>
<comment type="subcellular location">
    <subcellularLocation>
        <location evidence="2">Cytoplasmic vesicle</location>
    </subcellularLocation>
    <subcellularLocation>
        <location evidence="1">Endomembrane system</location>
    </subcellularLocation>
</comment>
<dbReference type="GO" id="GO:0032007">
    <property type="term" value="P:negative regulation of TOR signaling"/>
    <property type="evidence" value="ECO:0007669"/>
    <property type="project" value="TreeGrafter"/>
</dbReference>
<dbReference type="FunCoup" id="A0A6P8HD53">
    <property type="interactions" value="1225"/>
</dbReference>